<feature type="binding site" evidence="9">
    <location>
        <begin position="59"/>
        <end position="62"/>
    </location>
    <ligand>
        <name>FMN</name>
        <dbReference type="ChEBI" id="CHEBI:58210"/>
    </ligand>
</feature>
<evidence type="ECO:0000256" key="7">
    <source>
        <dbReference type="ARBA" id="ARBA00022857"/>
    </source>
</evidence>
<dbReference type="PRINTS" id="PR00371">
    <property type="entry name" value="FPNCR"/>
</dbReference>
<dbReference type="InterPro" id="IPR008254">
    <property type="entry name" value="Flavodoxin/NO_synth"/>
</dbReference>
<proteinExistence type="inferred from homology"/>
<feature type="domain" description="Flavodoxin-like" evidence="10">
    <location>
        <begin position="6"/>
        <end position="167"/>
    </location>
</feature>
<feature type="binding site" evidence="9">
    <location>
        <begin position="97"/>
        <end position="106"/>
    </location>
    <ligand>
        <name>FMN</name>
        <dbReference type="ChEBI" id="CHEBI:58210"/>
    </ligand>
</feature>
<dbReference type="Pfam" id="PF00175">
    <property type="entry name" value="NAD_binding_1"/>
    <property type="match status" value="1"/>
</dbReference>
<comment type="caution">
    <text evidence="12">The sequence shown here is derived from an EMBL/GenBank/DDBJ whole genome shotgun (WGS) entry which is preliminary data.</text>
</comment>
<evidence type="ECO:0000256" key="3">
    <source>
        <dbReference type="ARBA" id="ARBA00022490"/>
    </source>
</evidence>
<dbReference type="OrthoDB" id="1856718at2759"/>
<comment type="similarity">
    <text evidence="9">Belongs to the NADPH-dependent diflavin oxidoreductase NDOR1 family.</text>
</comment>
<dbReference type="SUPFAM" id="SSF52343">
    <property type="entry name" value="Ferredoxin reductase-like, C-terminal NADP-linked domain"/>
    <property type="match status" value="1"/>
</dbReference>
<dbReference type="Proteomes" id="UP000518752">
    <property type="component" value="Unassembled WGS sequence"/>
</dbReference>
<dbReference type="EC" id="1.18.1.-" evidence="9"/>
<evidence type="ECO:0000256" key="1">
    <source>
        <dbReference type="ARBA" id="ARBA00001917"/>
    </source>
</evidence>
<dbReference type="Gene3D" id="1.20.990.10">
    <property type="entry name" value="NADPH-cytochrome p450 Reductase, Chain A, domain 3"/>
    <property type="match status" value="1"/>
</dbReference>
<keyword evidence="9" id="KW-0496">Mitochondrion</keyword>
<dbReference type="GO" id="GO:0005739">
    <property type="term" value="C:mitochondrion"/>
    <property type="evidence" value="ECO:0007669"/>
    <property type="project" value="UniProtKB-SubCell"/>
</dbReference>
<gene>
    <name evidence="9" type="primary">TAH18</name>
    <name evidence="12" type="ORF">D9757_007539</name>
</gene>
<sequence length="616" mass="69961">MSDRTALVLYATETGNAQETGDRVARECRRIHLQCQALSTDAYSLKDLVSETLVVFVVATTGSGIEPRSMTVLWNMLLRSDLPEDLFEDLHFAVFGLGDTTYEKFCWPAKRLARRLESLGATKICPIGEGDEQHLLGSVPRTISIIVQHSSDTRIDGALEPWLESLSSSLLELLPLPPAQEIISPEATPPARVSLVRPSDPQVTPIDPLRHHHAYHTVTFKSDARITAQGWFQDVRHLEFEFEFGDDFEYAPGDVAVIHPIATADEVESFLSSRGWGNSADDVLEIEHVYKDQSLPDHLPRFTSLRTIFTRYLDFNAVPRRTFFRYLRYFTSDDTERGRLDEFLSAEYAASVSVLLARVEADIPHQDELYDYCYRVRRTIQEVLSEFRNVQIPVDYIFDMFPPLRPRQFSIASSIKKHPRSIHLCVAMVNYKTKLKIARRGVCSMYLSQLVPGQQLQIRVLKGFIRLPPDSHTPIICVGPGTGIAPMRAVIEERIHSQAHENTLYFGCRSANKDQHYASEWKQYSADHALTYRVACSRDGPDGVKRTYVQDLIAEDAARIWELLDERNASSNKMPTAVKGALQHAVAKYGSRTEEEALRYILDLERTGRLIEECWS</sequence>
<dbReference type="Pfam" id="PF00667">
    <property type="entry name" value="FAD_binding_1"/>
    <property type="match status" value="1"/>
</dbReference>
<dbReference type="InterPro" id="IPR039261">
    <property type="entry name" value="FNR_nucleotide-bd"/>
</dbReference>
<dbReference type="GO" id="GO:0005829">
    <property type="term" value="C:cytosol"/>
    <property type="evidence" value="ECO:0007669"/>
    <property type="project" value="TreeGrafter"/>
</dbReference>
<comment type="similarity">
    <text evidence="9">In the C-terminal section; belongs to the flavoprotein pyridine nucleotide cytochrome reductase family.</text>
</comment>
<name>A0A8H5HF95_9AGAR</name>
<keyword evidence="7 9" id="KW-0521">NADP</keyword>
<dbReference type="InterPro" id="IPR001094">
    <property type="entry name" value="Flavdoxin-like"/>
</dbReference>
<comment type="similarity">
    <text evidence="9">In the N-terminal section; belongs to the flavodoxin family.</text>
</comment>
<evidence type="ECO:0000313" key="12">
    <source>
        <dbReference type="EMBL" id="KAF5381915.1"/>
    </source>
</evidence>
<keyword evidence="3 9" id="KW-0963">Cytoplasm</keyword>
<keyword evidence="13" id="KW-1185">Reference proteome</keyword>
<evidence type="ECO:0000313" key="13">
    <source>
        <dbReference type="Proteomes" id="UP000518752"/>
    </source>
</evidence>
<comment type="caution">
    <text evidence="9">Lacks conserved residue(s) required for the propagation of feature annotation.</text>
</comment>
<evidence type="ECO:0000256" key="5">
    <source>
        <dbReference type="ARBA" id="ARBA00022643"/>
    </source>
</evidence>
<dbReference type="Pfam" id="PF00258">
    <property type="entry name" value="Flavodoxin_1"/>
    <property type="match status" value="1"/>
</dbReference>
<keyword evidence="5 9" id="KW-0288">FMN</keyword>
<evidence type="ECO:0000256" key="4">
    <source>
        <dbReference type="ARBA" id="ARBA00022630"/>
    </source>
</evidence>
<dbReference type="PRINTS" id="PR00369">
    <property type="entry name" value="FLAVODOXIN"/>
</dbReference>
<dbReference type="InterPro" id="IPR029039">
    <property type="entry name" value="Flavoprotein-like_sf"/>
</dbReference>
<organism evidence="12 13">
    <name type="scientific">Collybiopsis confluens</name>
    <dbReference type="NCBI Taxonomy" id="2823264"/>
    <lineage>
        <taxon>Eukaryota</taxon>
        <taxon>Fungi</taxon>
        <taxon>Dikarya</taxon>
        <taxon>Basidiomycota</taxon>
        <taxon>Agaricomycotina</taxon>
        <taxon>Agaricomycetes</taxon>
        <taxon>Agaricomycetidae</taxon>
        <taxon>Agaricales</taxon>
        <taxon>Marasmiineae</taxon>
        <taxon>Omphalotaceae</taxon>
        <taxon>Collybiopsis</taxon>
    </lineage>
</organism>
<dbReference type="InterPro" id="IPR001433">
    <property type="entry name" value="OxRdtase_FAD/NAD-bd"/>
</dbReference>
<reference evidence="12 13" key="1">
    <citation type="journal article" date="2020" name="ISME J.">
        <title>Uncovering the hidden diversity of litter-decomposition mechanisms in mushroom-forming fungi.</title>
        <authorList>
            <person name="Floudas D."/>
            <person name="Bentzer J."/>
            <person name="Ahren D."/>
            <person name="Johansson T."/>
            <person name="Persson P."/>
            <person name="Tunlid A."/>
        </authorList>
    </citation>
    <scope>NUCLEOTIDE SEQUENCE [LARGE SCALE GENOMIC DNA]</scope>
    <source>
        <strain evidence="12 13">CBS 406.79</strain>
    </source>
</reference>
<comment type="cofactor">
    <cofactor evidence="1 9">
        <name>FMN</name>
        <dbReference type="ChEBI" id="CHEBI:58210"/>
    </cofactor>
</comment>
<feature type="binding site" evidence="9">
    <location>
        <position position="132"/>
    </location>
    <ligand>
        <name>FMN</name>
        <dbReference type="ChEBI" id="CHEBI:58210"/>
    </ligand>
</feature>
<dbReference type="HAMAP" id="MF_03178">
    <property type="entry name" value="NDOR1"/>
    <property type="match status" value="1"/>
</dbReference>
<comment type="function">
    <text evidence="9">NADPH-dependent reductase which is a central component of the cytosolic iron-sulfur (Fe-S) protein assembly (CIA) machinery. Transfers electrons from NADPH via its FAD and FMN prosthetic groups to the [2Fe-2S] cluster of DRE2, another key component of the CIA machinery. In turn, this reduced cluster provides electrons for assembly of cytosolic iron-sulfur cluster proteins. Positively controls H(2)O(2)-induced cell death.</text>
</comment>
<dbReference type="GO" id="GO:0010181">
    <property type="term" value="F:FMN binding"/>
    <property type="evidence" value="ECO:0007669"/>
    <property type="project" value="UniProtKB-UniRule"/>
</dbReference>
<evidence type="ECO:0000259" key="10">
    <source>
        <dbReference type="PROSITE" id="PS50902"/>
    </source>
</evidence>
<feature type="binding site" evidence="9">
    <location>
        <begin position="537"/>
        <end position="538"/>
    </location>
    <ligand>
        <name>NADP(+)</name>
        <dbReference type="ChEBI" id="CHEBI:58349"/>
    </ligand>
</feature>
<feature type="binding site" evidence="9">
    <location>
        <begin position="407"/>
        <end position="410"/>
    </location>
    <ligand>
        <name>FAD</name>
        <dbReference type="ChEBI" id="CHEBI:57692"/>
    </ligand>
</feature>
<evidence type="ECO:0000256" key="9">
    <source>
        <dbReference type="HAMAP-Rule" id="MF_03178"/>
    </source>
</evidence>
<feature type="binding site" evidence="9">
    <location>
        <position position="377"/>
    </location>
    <ligand>
        <name>FAD</name>
        <dbReference type="ChEBI" id="CHEBI:57692"/>
    </ligand>
</feature>
<comment type="subcellular location">
    <subcellularLocation>
        <location evidence="9">Cytoplasm</location>
    </subcellularLocation>
    <subcellularLocation>
        <location evidence="9">Mitochondrion</location>
    </subcellularLocation>
    <text evidence="9">Relocalizes to mitochondria after H(2)O(2) exposure.</text>
</comment>
<dbReference type="Gene3D" id="3.40.50.360">
    <property type="match status" value="1"/>
</dbReference>
<keyword evidence="6 9" id="KW-0274">FAD</keyword>
<keyword evidence="4 9" id="KW-0285">Flavoprotein</keyword>
<dbReference type="GO" id="GO:0160246">
    <property type="term" value="F:NADPH-iron-sulfur [2Fe-2S] protein oxidoreductase activity"/>
    <property type="evidence" value="ECO:0007669"/>
    <property type="project" value="InterPro"/>
</dbReference>
<dbReference type="SUPFAM" id="SSF63380">
    <property type="entry name" value="Riboflavin synthase domain-like"/>
    <property type="match status" value="1"/>
</dbReference>
<dbReference type="PROSITE" id="PS51384">
    <property type="entry name" value="FAD_FR"/>
    <property type="match status" value="1"/>
</dbReference>
<dbReference type="InterPro" id="IPR023173">
    <property type="entry name" value="NADPH_Cyt_P450_Rdtase_alpha"/>
</dbReference>
<dbReference type="GO" id="GO:0016651">
    <property type="term" value="F:oxidoreductase activity, acting on NAD(P)H"/>
    <property type="evidence" value="ECO:0007669"/>
    <property type="project" value="UniProtKB-UniRule"/>
</dbReference>
<dbReference type="Gene3D" id="3.40.50.80">
    <property type="entry name" value="Nucleotide-binding domain of ferredoxin-NADP reductase (FNR) module"/>
    <property type="match status" value="1"/>
</dbReference>
<dbReference type="PANTHER" id="PTHR19384">
    <property type="entry name" value="NITRIC OXIDE SYNTHASE-RELATED"/>
    <property type="match status" value="1"/>
</dbReference>
<dbReference type="GO" id="GO:0050660">
    <property type="term" value="F:flavin adenine dinucleotide binding"/>
    <property type="evidence" value="ECO:0007669"/>
    <property type="project" value="UniProtKB-UniRule"/>
</dbReference>
<dbReference type="InterPro" id="IPR001709">
    <property type="entry name" value="Flavoprot_Pyr_Nucl_cyt_Rdtase"/>
</dbReference>
<dbReference type="GO" id="GO:0016226">
    <property type="term" value="P:iron-sulfur cluster assembly"/>
    <property type="evidence" value="ECO:0007669"/>
    <property type="project" value="UniProtKB-UniRule"/>
</dbReference>
<feature type="binding site" evidence="9">
    <location>
        <begin position="546"/>
        <end position="550"/>
    </location>
    <ligand>
        <name>NADP(+)</name>
        <dbReference type="ChEBI" id="CHEBI:58349"/>
    </ligand>
</feature>
<dbReference type="SUPFAM" id="SSF52218">
    <property type="entry name" value="Flavoproteins"/>
    <property type="match status" value="1"/>
</dbReference>
<dbReference type="GO" id="GO:0050661">
    <property type="term" value="F:NADP binding"/>
    <property type="evidence" value="ECO:0007669"/>
    <property type="project" value="UniProtKB-UniRule"/>
</dbReference>
<dbReference type="PANTHER" id="PTHR19384:SF10">
    <property type="entry name" value="NADPH-DEPENDENT DIFLAVIN OXIDOREDUCTASE 1"/>
    <property type="match status" value="1"/>
</dbReference>
<feature type="binding site" evidence="9">
    <location>
        <position position="615"/>
    </location>
    <ligand>
        <name>FAD</name>
        <dbReference type="ChEBI" id="CHEBI:57692"/>
    </ligand>
</feature>
<dbReference type="Gene3D" id="2.40.30.10">
    <property type="entry name" value="Translation factors"/>
    <property type="match status" value="1"/>
</dbReference>
<dbReference type="InterPro" id="IPR017927">
    <property type="entry name" value="FAD-bd_FR_type"/>
</dbReference>
<evidence type="ECO:0000259" key="11">
    <source>
        <dbReference type="PROSITE" id="PS51384"/>
    </source>
</evidence>
<protein>
    <recommendedName>
        <fullName evidence="9">NADPH-dependent diflavin oxidoreductase 1</fullName>
        <ecNumber evidence="9">1.18.1.-</ecNumber>
    </recommendedName>
    <alternativeName>
        <fullName evidence="9">NADPH-dependent FMN and FAD-containing oxidoreductase</fullName>
    </alternativeName>
</protein>
<comment type="subunit">
    <text evidence="9">Interacts with DRE2; as part of the cytosolic iron-sulfur (Fe-S) protein assembly (CIA) machinery.</text>
</comment>
<comment type="cofactor">
    <cofactor evidence="2 9">
        <name>FAD</name>
        <dbReference type="ChEBI" id="CHEBI:57692"/>
    </cofactor>
</comment>
<feature type="domain" description="FAD-binding FR-type" evidence="11">
    <location>
        <begin position="213"/>
        <end position="468"/>
    </location>
</feature>
<accession>A0A8H5HF95</accession>
<dbReference type="EMBL" id="JAACJN010000055">
    <property type="protein sequence ID" value="KAF5381915.1"/>
    <property type="molecule type" value="Genomic_DNA"/>
</dbReference>
<evidence type="ECO:0000256" key="6">
    <source>
        <dbReference type="ARBA" id="ARBA00022827"/>
    </source>
</evidence>
<dbReference type="PROSITE" id="PS50902">
    <property type="entry name" value="FLAVODOXIN_LIKE"/>
    <property type="match status" value="1"/>
</dbReference>
<dbReference type="InterPro" id="IPR017938">
    <property type="entry name" value="Riboflavin_synthase-like_b-brl"/>
</dbReference>
<feature type="binding site" evidence="9">
    <location>
        <begin position="12"/>
        <end position="17"/>
    </location>
    <ligand>
        <name>FMN</name>
        <dbReference type="ChEBI" id="CHEBI:58210"/>
    </ligand>
</feature>
<feature type="binding site" evidence="9">
    <location>
        <begin position="441"/>
        <end position="444"/>
    </location>
    <ligand>
        <name>FAD</name>
        <dbReference type="ChEBI" id="CHEBI:57692"/>
    </ligand>
</feature>
<dbReference type="InterPro" id="IPR003097">
    <property type="entry name" value="CysJ-like_FAD-binding"/>
</dbReference>
<dbReference type="InterPro" id="IPR028879">
    <property type="entry name" value="NDOR1"/>
</dbReference>
<dbReference type="AlphaFoldDB" id="A0A8H5HF95"/>
<feature type="binding site" evidence="9">
    <location>
        <position position="482"/>
    </location>
    <ligand>
        <name>NADP(+)</name>
        <dbReference type="ChEBI" id="CHEBI:58349"/>
    </ligand>
</feature>
<keyword evidence="8 9" id="KW-0560">Oxidoreductase</keyword>
<comment type="catalytic activity">
    <reaction evidence="9">
        <text>2 oxidized [2Fe-2S]-[protein] + NADPH = 2 reduced [2Fe-2S]-[protein] + NADP(+) + H(+)</text>
        <dbReference type="Rhea" id="RHEA:67716"/>
        <dbReference type="Rhea" id="RHEA-COMP:17327"/>
        <dbReference type="Rhea" id="RHEA-COMP:17328"/>
        <dbReference type="ChEBI" id="CHEBI:15378"/>
        <dbReference type="ChEBI" id="CHEBI:33737"/>
        <dbReference type="ChEBI" id="CHEBI:33738"/>
        <dbReference type="ChEBI" id="CHEBI:57783"/>
        <dbReference type="ChEBI" id="CHEBI:58349"/>
    </reaction>
</comment>
<evidence type="ECO:0000256" key="8">
    <source>
        <dbReference type="ARBA" id="ARBA00023002"/>
    </source>
</evidence>
<evidence type="ECO:0000256" key="2">
    <source>
        <dbReference type="ARBA" id="ARBA00001974"/>
    </source>
</evidence>